<feature type="domain" description="Amidase" evidence="1">
    <location>
        <begin position="192"/>
        <end position="256"/>
    </location>
</feature>
<evidence type="ECO:0000259" key="1">
    <source>
        <dbReference type="Pfam" id="PF01425"/>
    </source>
</evidence>
<dbReference type="InterPro" id="IPR023631">
    <property type="entry name" value="Amidase_dom"/>
</dbReference>
<dbReference type="EMBL" id="MU006240">
    <property type="protein sequence ID" value="KAF2820533.1"/>
    <property type="molecule type" value="Genomic_DNA"/>
</dbReference>
<dbReference type="Gene3D" id="3.90.1300.10">
    <property type="entry name" value="Amidase signature (AS) domain"/>
    <property type="match status" value="1"/>
</dbReference>
<dbReference type="OrthoDB" id="5423360at2759"/>
<organism evidence="2 3">
    <name type="scientific">Ophiobolus disseminans</name>
    <dbReference type="NCBI Taxonomy" id="1469910"/>
    <lineage>
        <taxon>Eukaryota</taxon>
        <taxon>Fungi</taxon>
        <taxon>Dikarya</taxon>
        <taxon>Ascomycota</taxon>
        <taxon>Pezizomycotina</taxon>
        <taxon>Dothideomycetes</taxon>
        <taxon>Pleosporomycetidae</taxon>
        <taxon>Pleosporales</taxon>
        <taxon>Pleosporineae</taxon>
        <taxon>Phaeosphaeriaceae</taxon>
        <taxon>Ophiobolus</taxon>
    </lineage>
</organism>
<name>A0A6A6ZIG6_9PLEO</name>
<dbReference type="Proteomes" id="UP000799424">
    <property type="component" value="Unassembled WGS sequence"/>
</dbReference>
<evidence type="ECO:0000313" key="2">
    <source>
        <dbReference type="EMBL" id="KAF2820533.1"/>
    </source>
</evidence>
<dbReference type="PANTHER" id="PTHR46310:SF7">
    <property type="entry name" value="AMIDASE 1"/>
    <property type="match status" value="1"/>
</dbReference>
<evidence type="ECO:0000313" key="3">
    <source>
        <dbReference type="Proteomes" id="UP000799424"/>
    </source>
</evidence>
<proteinExistence type="predicted"/>
<protein>
    <recommendedName>
        <fullName evidence="1">Amidase domain-containing protein</fullName>
    </recommendedName>
</protein>
<accession>A0A6A6ZIG6</accession>
<sequence length="509" mass="58136">MADAMALPRALRYEVAGVPYLVHPQILGTVTRRSLSNKVIPAVLIKAFAGDDAPKDVDCIVQEILAFADIDDVYQEAFRSTLILQVDSEEPSNIVDALRSKLLTMPGHFLDIHQSTASPSSRWPPGPYFLCGHSIHQAWRLYSDDLDTFIFGVIPYDTRSHIQFEAVTELSTDGIHRTIAVRSRLYTRPTTAWPLAGARIALKDIYKLSGVKTTMMSRHYTALYGPDRESADYVKKLIKLGAVIVGKTKMTSFASLEEPTDQWIDFHCPVNSRGDGYQSPSGSSQVRRQRWLVTIGLTTQSVVTLPEVFEHRQRVMGCFRCGRLLTRRRWKEWLSTLRESLIPACDRFVGEILITYKAFDVVGHFSRSLDDLKHIVANTLDTLTQWEKFPSRILYPLDFFPHSNPTHQAMVEEAVCLLENFLNTKRVELIIAERWTRCPPAAAKGKSLKEYLAKSAFWSMCRDYNTHFSQYRSDFRTKFDKEPYVGAIVNFRWALGREITDNEYQAYTE</sequence>
<reference evidence="2" key="1">
    <citation type="journal article" date="2020" name="Stud. Mycol.">
        <title>101 Dothideomycetes genomes: a test case for predicting lifestyles and emergence of pathogens.</title>
        <authorList>
            <person name="Haridas S."/>
            <person name="Albert R."/>
            <person name="Binder M."/>
            <person name="Bloem J."/>
            <person name="Labutti K."/>
            <person name="Salamov A."/>
            <person name="Andreopoulos B."/>
            <person name="Baker S."/>
            <person name="Barry K."/>
            <person name="Bills G."/>
            <person name="Bluhm B."/>
            <person name="Cannon C."/>
            <person name="Castanera R."/>
            <person name="Culley D."/>
            <person name="Daum C."/>
            <person name="Ezra D."/>
            <person name="Gonzalez J."/>
            <person name="Henrissat B."/>
            <person name="Kuo A."/>
            <person name="Liang C."/>
            <person name="Lipzen A."/>
            <person name="Lutzoni F."/>
            <person name="Magnuson J."/>
            <person name="Mondo S."/>
            <person name="Nolan M."/>
            <person name="Ohm R."/>
            <person name="Pangilinan J."/>
            <person name="Park H.-J."/>
            <person name="Ramirez L."/>
            <person name="Alfaro M."/>
            <person name="Sun H."/>
            <person name="Tritt A."/>
            <person name="Yoshinaga Y."/>
            <person name="Zwiers L.-H."/>
            <person name="Turgeon B."/>
            <person name="Goodwin S."/>
            <person name="Spatafora J."/>
            <person name="Crous P."/>
            <person name="Grigoriev I."/>
        </authorList>
    </citation>
    <scope>NUCLEOTIDE SEQUENCE</scope>
    <source>
        <strain evidence="2">CBS 113818</strain>
    </source>
</reference>
<dbReference type="Pfam" id="PF01425">
    <property type="entry name" value="Amidase"/>
    <property type="match status" value="1"/>
</dbReference>
<gene>
    <name evidence="2" type="ORF">CC86DRAFT_411834</name>
</gene>
<dbReference type="AlphaFoldDB" id="A0A6A6ZIG6"/>
<keyword evidence="3" id="KW-1185">Reference proteome</keyword>
<dbReference type="SUPFAM" id="SSF75304">
    <property type="entry name" value="Amidase signature (AS) enzymes"/>
    <property type="match status" value="1"/>
</dbReference>
<dbReference type="PANTHER" id="PTHR46310">
    <property type="entry name" value="AMIDASE 1"/>
    <property type="match status" value="1"/>
</dbReference>
<dbReference type="InterPro" id="IPR036928">
    <property type="entry name" value="AS_sf"/>
</dbReference>